<dbReference type="InterPro" id="IPR036259">
    <property type="entry name" value="MFS_trans_sf"/>
</dbReference>
<evidence type="ECO:0000313" key="11">
    <source>
        <dbReference type="EMBL" id="GGE33644.1"/>
    </source>
</evidence>
<dbReference type="Proteomes" id="UP000628775">
    <property type="component" value="Unassembled WGS sequence"/>
</dbReference>
<keyword evidence="4" id="KW-1003">Cell membrane</keyword>
<dbReference type="PROSITE" id="PS01023">
    <property type="entry name" value="PTR2_2"/>
    <property type="match status" value="1"/>
</dbReference>
<organism evidence="11 12">
    <name type="scientific">Pullulanibacillus camelliae</name>
    <dbReference type="NCBI Taxonomy" id="1707096"/>
    <lineage>
        <taxon>Bacteria</taxon>
        <taxon>Bacillati</taxon>
        <taxon>Bacillota</taxon>
        <taxon>Bacilli</taxon>
        <taxon>Bacillales</taxon>
        <taxon>Sporolactobacillaceae</taxon>
        <taxon>Pullulanibacillus</taxon>
    </lineage>
</organism>
<feature type="domain" description="Major facilitator superfamily (MFS) profile" evidence="10">
    <location>
        <begin position="1"/>
        <end position="205"/>
    </location>
</feature>
<evidence type="ECO:0000259" key="10">
    <source>
        <dbReference type="PROSITE" id="PS50850"/>
    </source>
</evidence>
<feature type="transmembrane region" description="Helical" evidence="9">
    <location>
        <begin position="177"/>
        <end position="199"/>
    </location>
</feature>
<dbReference type="InterPro" id="IPR000109">
    <property type="entry name" value="POT_fam"/>
</dbReference>
<feature type="transmembrane region" description="Helical" evidence="9">
    <location>
        <begin position="334"/>
        <end position="353"/>
    </location>
</feature>
<dbReference type="GO" id="GO:0006857">
    <property type="term" value="P:oligopeptide transport"/>
    <property type="evidence" value="ECO:0007669"/>
    <property type="project" value="InterPro"/>
</dbReference>
<reference evidence="11" key="2">
    <citation type="submission" date="2020-09" db="EMBL/GenBank/DDBJ databases">
        <authorList>
            <person name="Sun Q."/>
            <person name="Zhou Y."/>
        </authorList>
    </citation>
    <scope>NUCLEOTIDE SEQUENCE</scope>
    <source>
        <strain evidence="11">CGMCC 1.15371</strain>
    </source>
</reference>
<dbReference type="PANTHER" id="PTHR23517">
    <property type="entry name" value="RESISTANCE PROTEIN MDTM, PUTATIVE-RELATED-RELATED"/>
    <property type="match status" value="1"/>
</dbReference>
<evidence type="ECO:0000256" key="6">
    <source>
        <dbReference type="ARBA" id="ARBA00022989"/>
    </source>
</evidence>
<dbReference type="PANTHER" id="PTHR23517:SF15">
    <property type="entry name" value="PROTON-DEPENDENT OLIGOPEPTIDE FAMILY TRANSPORT PROTEIN"/>
    <property type="match status" value="1"/>
</dbReference>
<dbReference type="EMBL" id="BMIR01000003">
    <property type="protein sequence ID" value="GGE33644.1"/>
    <property type="molecule type" value="Genomic_DNA"/>
</dbReference>
<evidence type="ECO:0000256" key="3">
    <source>
        <dbReference type="ARBA" id="ARBA00022448"/>
    </source>
</evidence>
<dbReference type="SUPFAM" id="SSF103473">
    <property type="entry name" value="MFS general substrate transporter"/>
    <property type="match status" value="1"/>
</dbReference>
<feature type="transmembrane region" description="Helical" evidence="9">
    <location>
        <begin position="112"/>
        <end position="129"/>
    </location>
</feature>
<dbReference type="CDD" id="cd17346">
    <property type="entry name" value="MFS_DtpA_like"/>
    <property type="match status" value="1"/>
</dbReference>
<feature type="transmembrane region" description="Helical" evidence="9">
    <location>
        <begin position="250"/>
        <end position="274"/>
    </location>
</feature>
<keyword evidence="12" id="KW-1185">Reference proteome</keyword>
<evidence type="ECO:0000256" key="5">
    <source>
        <dbReference type="ARBA" id="ARBA00022692"/>
    </source>
</evidence>
<dbReference type="InterPro" id="IPR018456">
    <property type="entry name" value="PTR2_symporter_CS"/>
</dbReference>
<feature type="transmembrane region" description="Helical" evidence="9">
    <location>
        <begin position="60"/>
        <end position="82"/>
    </location>
</feature>
<dbReference type="GO" id="GO:1904680">
    <property type="term" value="F:peptide transmembrane transporter activity"/>
    <property type="evidence" value="ECO:0007669"/>
    <property type="project" value="InterPro"/>
</dbReference>
<reference evidence="11" key="1">
    <citation type="journal article" date="2014" name="Int. J. Syst. Evol. Microbiol.">
        <title>Complete genome sequence of Corynebacterium casei LMG S-19264T (=DSM 44701T), isolated from a smear-ripened cheese.</title>
        <authorList>
            <consortium name="US DOE Joint Genome Institute (JGI-PGF)"/>
            <person name="Walter F."/>
            <person name="Albersmeier A."/>
            <person name="Kalinowski J."/>
            <person name="Ruckert C."/>
        </authorList>
    </citation>
    <scope>NUCLEOTIDE SEQUENCE</scope>
    <source>
        <strain evidence="11">CGMCC 1.15371</strain>
    </source>
</reference>
<feature type="transmembrane region" description="Helical" evidence="9">
    <location>
        <begin position="91"/>
        <end position="106"/>
    </location>
</feature>
<evidence type="ECO:0000256" key="2">
    <source>
        <dbReference type="ARBA" id="ARBA00005982"/>
    </source>
</evidence>
<feature type="transmembrane region" description="Helical" evidence="9">
    <location>
        <begin position="150"/>
        <end position="171"/>
    </location>
</feature>
<feature type="transmembrane region" description="Helical" evidence="9">
    <location>
        <begin position="224"/>
        <end position="244"/>
    </location>
</feature>
<keyword evidence="6 9" id="KW-1133">Transmembrane helix</keyword>
<dbReference type="Gene3D" id="1.20.1250.20">
    <property type="entry name" value="MFS general substrate transporter like domains"/>
    <property type="match status" value="1"/>
</dbReference>
<evidence type="ECO:0000256" key="9">
    <source>
        <dbReference type="SAM" id="Phobius"/>
    </source>
</evidence>
<gene>
    <name evidence="11" type="primary">yclF</name>
    <name evidence="11" type="ORF">GCM10011391_10420</name>
</gene>
<feature type="transmembrane region" description="Helical" evidence="9">
    <location>
        <begin position="286"/>
        <end position="314"/>
    </location>
</feature>
<proteinExistence type="inferred from homology"/>
<comment type="similarity">
    <text evidence="2 8">Belongs to the major facilitator superfamily. Proton-dependent oligopeptide transporter (POT/PTR) (TC 2.A.17) family.</text>
</comment>
<evidence type="ECO:0000256" key="1">
    <source>
        <dbReference type="ARBA" id="ARBA00004651"/>
    </source>
</evidence>
<sequence>MSSQKTSNEKTFFGHPRGLFTLFSTELWERFSYYGMKALLIYYMYDKLKNGGLGLDQGTAASIMSVYGALVYMSGIIGGWIADRILGGRRTIFYGGILIMCGHIALSFPGGVVALFISMVFIIIGTGLLKPNVANVVGDLYTKEDIRRDAGFSIYYMGVNLGAFIAPYIAGTLGQKINYHLGFSMAAIGMALGLIFYVISGRKTLGEAGTKVPHPLSPKEKKQMYVKVLIGLLIIALLVVIGALTDNLTVSAFSTVISILGVLIPLCYFIVMLSSKKTSDVERSRLLAYIPLFIAAVIFWSIEEQGSVILAIYADQRTQLSLGGFTIASSWFQSLNPVFIVVFAPVLAALWTKLGKRQPITPHKFSLGLVFAGLSFLIMVLPALISGTDTLVSPLWLVASFFLVVRRIMSISSRTLGHNKAGTRCLFSSNNESLAAF</sequence>
<dbReference type="PROSITE" id="PS50850">
    <property type="entry name" value="MFS"/>
    <property type="match status" value="1"/>
</dbReference>
<dbReference type="InterPro" id="IPR005279">
    <property type="entry name" value="Dipep/tripep_permease"/>
</dbReference>
<dbReference type="AlphaFoldDB" id="A0A8J2VQK2"/>
<feature type="transmembrane region" description="Helical" evidence="9">
    <location>
        <begin position="27"/>
        <end position="45"/>
    </location>
</feature>
<feature type="transmembrane region" description="Helical" evidence="9">
    <location>
        <begin position="391"/>
        <end position="409"/>
    </location>
</feature>
<keyword evidence="7 9" id="KW-0472">Membrane</keyword>
<evidence type="ECO:0000313" key="12">
    <source>
        <dbReference type="Proteomes" id="UP000628775"/>
    </source>
</evidence>
<accession>A0A8J2VQK2</accession>
<feature type="transmembrane region" description="Helical" evidence="9">
    <location>
        <begin position="365"/>
        <end position="385"/>
    </location>
</feature>
<evidence type="ECO:0000256" key="8">
    <source>
        <dbReference type="RuleBase" id="RU003755"/>
    </source>
</evidence>
<dbReference type="InterPro" id="IPR050171">
    <property type="entry name" value="MFS_Transporters"/>
</dbReference>
<evidence type="ECO:0000256" key="4">
    <source>
        <dbReference type="ARBA" id="ARBA00022475"/>
    </source>
</evidence>
<dbReference type="NCBIfam" id="TIGR00924">
    <property type="entry name" value="yjdL_sub1_fam"/>
    <property type="match status" value="1"/>
</dbReference>
<comment type="subcellular location">
    <subcellularLocation>
        <location evidence="1">Cell membrane</location>
        <topology evidence="1">Multi-pass membrane protein</topology>
    </subcellularLocation>
    <subcellularLocation>
        <location evidence="8">Membrane</location>
        <topology evidence="8">Multi-pass membrane protein</topology>
    </subcellularLocation>
</comment>
<keyword evidence="3 8" id="KW-0813">Transport</keyword>
<evidence type="ECO:0000256" key="7">
    <source>
        <dbReference type="ARBA" id="ARBA00023136"/>
    </source>
</evidence>
<dbReference type="InterPro" id="IPR020846">
    <property type="entry name" value="MFS_dom"/>
</dbReference>
<dbReference type="Pfam" id="PF00854">
    <property type="entry name" value="PTR2"/>
    <property type="match status" value="1"/>
</dbReference>
<comment type="caution">
    <text evidence="11">The sequence shown here is derived from an EMBL/GenBank/DDBJ whole genome shotgun (WGS) entry which is preliminary data.</text>
</comment>
<dbReference type="GO" id="GO:0005886">
    <property type="term" value="C:plasma membrane"/>
    <property type="evidence" value="ECO:0007669"/>
    <property type="project" value="UniProtKB-SubCell"/>
</dbReference>
<protein>
    <submittedName>
        <fullName evidence="11">Putative transporter YclF</fullName>
    </submittedName>
</protein>
<name>A0A8J2VQK2_9BACL</name>
<keyword evidence="5 8" id="KW-0812">Transmembrane</keyword>
<dbReference type="PROSITE" id="PS01022">
    <property type="entry name" value="PTR2_1"/>
    <property type="match status" value="1"/>
</dbReference>